<dbReference type="SUPFAM" id="SSF53335">
    <property type="entry name" value="S-adenosyl-L-methionine-dependent methyltransferases"/>
    <property type="match status" value="1"/>
</dbReference>
<reference evidence="6" key="1">
    <citation type="journal article" date="2019" name="Int. J. Syst. Evol. Microbiol.">
        <title>The Global Catalogue of Microorganisms (GCM) 10K type strain sequencing project: providing services to taxonomists for standard genome sequencing and annotation.</title>
        <authorList>
            <consortium name="The Broad Institute Genomics Platform"/>
            <consortium name="The Broad Institute Genome Sequencing Center for Infectious Disease"/>
            <person name="Wu L."/>
            <person name="Ma J."/>
        </authorList>
    </citation>
    <scope>NUCLEOTIDE SEQUENCE [LARGE SCALE GENOMIC DNA]</scope>
    <source>
        <strain evidence="6">CGMCC 4.7330</strain>
    </source>
</reference>
<dbReference type="EC" id="2.1.1.222" evidence="5"/>
<dbReference type="GO" id="GO:0032259">
    <property type="term" value="P:methylation"/>
    <property type="evidence" value="ECO:0007669"/>
    <property type="project" value="UniProtKB-KW"/>
</dbReference>
<keyword evidence="1 5" id="KW-0489">Methyltransferase</keyword>
<evidence type="ECO:0000259" key="4">
    <source>
        <dbReference type="Pfam" id="PF13649"/>
    </source>
</evidence>
<comment type="caution">
    <text evidence="5">The sequence shown here is derived from an EMBL/GenBank/DDBJ whole genome shotgun (WGS) entry which is preliminary data.</text>
</comment>
<keyword evidence="3" id="KW-0949">S-adenosyl-L-methionine</keyword>
<dbReference type="EC" id="2.1.1.64" evidence="5"/>
<evidence type="ECO:0000256" key="2">
    <source>
        <dbReference type="ARBA" id="ARBA00022679"/>
    </source>
</evidence>
<proteinExistence type="predicted"/>
<dbReference type="RefSeq" id="WP_378613096.1">
    <property type="nucleotide sequence ID" value="NZ_JBHSAX010000014.1"/>
</dbReference>
<dbReference type="GO" id="GO:0102208">
    <property type="term" value="F:2-polyprenyl-6-hydroxyphenol methylase activity"/>
    <property type="evidence" value="ECO:0007669"/>
    <property type="project" value="UniProtKB-EC"/>
</dbReference>
<gene>
    <name evidence="5" type="ORF">ACFO0B_15285</name>
</gene>
<protein>
    <submittedName>
        <fullName evidence="5">Class I SAM-dependent methyltransferase</fullName>
        <ecNumber evidence="5">2.1.1.222</ecNumber>
        <ecNumber evidence="5">2.1.1.64</ecNumber>
    </submittedName>
</protein>
<evidence type="ECO:0000313" key="5">
    <source>
        <dbReference type="EMBL" id="MFC3963354.1"/>
    </source>
</evidence>
<evidence type="ECO:0000256" key="1">
    <source>
        <dbReference type="ARBA" id="ARBA00022603"/>
    </source>
</evidence>
<dbReference type="EMBL" id="JBHSAX010000014">
    <property type="protein sequence ID" value="MFC3963354.1"/>
    <property type="molecule type" value="Genomic_DNA"/>
</dbReference>
<organism evidence="5 6">
    <name type="scientific">Nocardia jiangsuensis</name>
    <dbReference type="NCBI Taxonomy" id="1691563"/>
    <lineage>
        <taxon>Bacteria</taxon>
        <taxon>Bacillati</taxon>
        <taxon>Actinomycetota</taxon>
        <taxon>Actinomycetes</taxon>
        <taxon>Mycobacteriales</taxon>
        <taxon>Nocardiaceae</taxon>
        <taxon>Nocardia</taxon>
    </lineage>
</organism>
<name>A0ABV8DUD1_9NOCA</name>
<dbReference type="Proteomes" id="UP001595696">
    <property type="component" value="Unassembled WGS sequence"/>
</dbReference>
<evidence type="ECO:0000313" key="6">
    <source>
        <dbReference type="Proteomes" id="UP001595696"/>
    </source>
</evidence>
<dbReference type="PANTHER" id="PTHR43464:SF19">
    <property type="entry name" value="UBIQUINONE BIOSYNTHESIS O-METHYLTRANSFERASE, MITOCHONDRIAL"/>
    <property type="match status" value="1"/>
</dbReference>
<keyword evidence="6" id="KW-1185">Reference proteome</keyword>
<accession>A0ABV8DUD1</accession>
<feature type="domain" description="Methyltransferase" evidence="4">
    <location>
        <begin position="50"/>
        <end position="145"/>
    </location>
</feature>
<dbReference type="PANTHER" id="PTHR43464">
    <property type="entry name" value="METHYLTRANSFERASE"/>
    <property type="match status" value="1"/>
</dbReference>
<sequence length="217" mass="23223">MHDHHAAPPADISTREHWDTFYRDRDQVWSGNPNPILVREAGALPPGTALDLGSGEGGDAIWLAGLGWRVTAVDVSQVALDRAAGHAAAAGVGDRITWAAHDLHTDFPAGEFDLVSAQFLHSQTAQPGERDAILRRAAGAVAVGGALVIGSHQGWPSWMDEPPFAHEFPTLEQVQQGLALDDGWQVVTADLIERDAPGPEGQPGTRADSVLHLRRLR</sequence>
<dbReference type="Pfam" id="PF13649">
    <property type="entry name" value="Methyltransf_25"/>
    <property type="match status" value="1"/>
</dbReference>
<dbReference type="InterPro" id="IPR041698">
    <property type="entry name" value="Methyltransf_25"/>
</dbReference>
<keyword evidence="2 5" id="KW-0808">Transferase</keyword>
<dbReference type="Gene3D" id="3.40.50.150">
    <property type="entry name" value="Vaccinia Virus protein VP39"/>
    <property type="match status" value="1"/>
</dbReference>
<dbReference type="InterPro" id="IPR029063">
    <property type="entry name" value="SAM-dependent_MTases_sf"/>
</dbReference>
<dbReference type="GO" id="GO:0061542">
    <property type="term" value="F:3-demethylubiquinol 3-O-methyltransferase activity"/>
    <property type="evidence" value="ECO:0007669"/>
    <property type="project" value="UniProtKB-EC"/>
</dbReference>
<dbReference type="CDD" id="cd02440">
    <property type="entry name" value="AdoMet_MTases"/>
    <property type="match status" value="1"/>
</dbReference>
<evidence type="ECO:0000256" key="3">
    <source>
        <dbReference type="ARBA" id="ARBA00022691"/>
    </source>
</evidence>